<dbReference type="Proteomes" id="UP000827092">
    <property type="component" value="Unassembled WGS sequence"/>
</dbReference>
<proteinExistence type="predicted"/>
<sequence length="326" mass="34933">MGSHERLASDALNRAFGSSTSASSAYQSGPRALSSCLVRPSVMQGGLLTHLKSDDSICTSEPLRTPPEFPTGLVLSGHSSPSFGSNVALKLRHLSQVERGGSPVRPAREWNGDPECGRLAGVTFIFAAGLIQDHDSRHMFRLWFVFQDGSGVVLQLSLTVLVLSGSTEVFSLRWSYHTIKVALPSNPTPRRSHPDRTSIARDGPAPTWATARVKGTAGALRHAHSLKATFPHRPCERGGFGAGLLPVSLAVTKGIPAVIAIANPQKRFNGSFPCGKGKHTNFSFNGHALAQDIKGDSDRIALPLSAKRRHPSKETPVGMIRRLFVG</sequence>
<dbReference type="AlphaFoldDB" id="A0AAV6TFT9"/>
<protein>
    <submittedName>
        <fullName evidence="1">Uncharacterized protein</fullName>
    </submittedName>
</protein>
<keyword evidence="2" id="KW-1185">Reference proteome</keyword>
<dbReference type="EMBL" id="JAFNEN010005062">
    <property type="protein sequence ID" value="KAG8170669.1"/>
    <property type="molecule type" value="Genomic_DNA"/>
</dbReference>
<reference evidence="1 2" key="1">
    <citation type="journal article" date="2022" name="Nat. Ecol. Evol.">
        <title>A masculinizing supergene underlies an exaggerated male reproductive morph in a spider.</title>
        <authorList>
            <person name="Hendrickx F."/>
            <person name="De Corte Z."/>
            <person name="Sonet G."/>
            <person name="Van Belleghem S.M."/>
            <person name="Kostlbacher S."/>
            <person name="Vangestel C."/>
        </authorList>
    </citation>
    <scope>NUCLEOTIDE SEQUENCE [LARGE SCALE GENOMIC DNA]</scope>
    <source>
        <strain evidence="1">W744_W776</strain>
    </source>
</reference>
<evidence type="ECO:0000313" key="1">
    <source>
        <dbReference type="EMBL" id="KAG8170669.1"/>
    </source>
</evidence>
<name>A0AAV6TFT9_9ARAC</name>
<gene>
    <name evidence="1" type="ORF">JTE90_013627</name>
</gene>
<evidence type="ECO:0000313" key="2">
    <source>
        <dbReference type="Proteomes" id="UP000827092"/>
    </source>
</evidence>
<accession>A0AAV6TFT9</accession>
<organism evidence="1 2">
    <name type="scientific">Oedothorax gibbosus</name>
    <dbReference type="NCBI Taxonomy" id="931172"/>
    <lineage>
        <taxon>Eukaryota</taxon>
        <taxon>Metazoa</taxon>
        <taxon>Ecdysozoa</taxon>
        <taxon>Arthropoda</taxon>
        <taxon>Chelicerata</taxon>
        <taxon>Arachnida</taxon>
        <taxon>Araneae</taxon>
        <taxon>Araneomorphae</taxon>
        <taxon>Entelegynae</taxon>
        <taxon>Araneoidea</taxon>
        <taxon>Linyphiidae</taxon>
        <taxon>Erigoninae</taxon>
        <taxon>Oedothorax</taxon>
    </lineage>
</organism>
<comment type="caution">
    <text evidence="1">The sequence shown here is derived from an EMBL/GenBank/DDBJ whole genome shotgun (WGS) entry which is preliminary data.</text>
</comment>